<dbReference type="InterPro" id="IPR015996">
    <property type="entry name" value="UCP028451"/>
</dbReference>
<dbReference type="InterPro" id="IPR012808">
    <property type="entry name" value="CHP02453"/>
</dbReference>
<dbReference type="EMBL" id="QLYR01000006">
    <property type="protein sequence ID" value="RAQ28244.1"/>
    <property type="molecule type" value="Genomic_DNA"/>
</dbReference>
<dbReference type="PANTHER" id="PTHR36452:SF1">
    <property type="entry name" value="DUF2461 DOMAIN-CONTAINING PROTEIN"/>
    <property type="match status" value="1"/>
</dbReference>
<dbReference type="AlphaFoldDB" id="A0A328UAI1"/>
<protein>
    <submittedName>
        <fullName evidence="1">DUF2461 domain-containing protein</fullName>
    </submittedName>
</protein>
<reference evidence="1 2" key="1">
    <citation type="submission" date="2018-06" db="EMBL/GenBank/DDBJ databases">
        <title>Noncontiguous genome sequence of Ruminococcaceae bacterium ASD2818.</title>
        <authorList>
            <person name="Chaplin A.V."/>
            <person name="Sokolova S.R."/>
            <person name="Kochetkova T.O."/>
            <person name="Goltsov A.Y."/>
            <person name="Trofimov D.Y."/>
            <person name="Efimov B.A."/>
        </authorList>
    </citation>
    <scope>NUCLEOTIDE SEQUENCE [LARGE SCALE GENOMIC DNA]</scope>
    <source>
        <strain evidence="1 2">ASD2818</strain>
    </source>
</reference>
<evidence type="ECO:0000313" key="2">
    <source>
        <dbReference type="Proteomes" id="UP000249377"/>
    </source>
</evidence>
<proteinExistence type="predicted"/>
<keyword evidence="2" id="KW-1185">Reference proteome</keyword>
<gene>
    <name evidence="1" type="ORF">DPQ25_09560</name>
</gene>
<organism evidence="1 2">
    <name type="scientific">Hydrogeniiclostridium mannosilyticum</name>
    <dbReference type="NCBI Taxonomy" id="2764322"/>
    <lineage>
        <taxon>Bacteria</taxon>
        <taxon>Bacillati</taxon>
        <taxon>Bacillota</taxon>
        <taxon>Clostridia</taxon>
        <taxon>Eubacteriales</taxon>
        <taxon>Acutalibacteraceae</taxon>
        <taxon>Hydrogeniiclostridium</taxon>
    </lineage>
</organism>
<comment type="caution">
    <text evidence="1">The sequence shown here is derived from an EMBL/GenBank/DDBJ whole genome shotgun (WGS) entry which is preliminary data.</text>
</comment>
<dbReference type="PIRSF" id="PIRSF028451">
    <property type="entry name" value="UCP028451"/>
    <property type="match status" value="1"/>
</dbReference>
<sequence length="231" mass="27041">MAFSAGTLDFLFENRLNNSRAWFEAHKEDYRRLVLAPLQELVRALTPCVLEIDGEFATEPRVDRTICRIRRDTRFSHDKSLYRDNMWIIFKRGRMHGTEMPGLYFEISERGFEYGCGYYAASASYMSAYRSLILAGDAAFERARRAFEHQKVYALTGGCYKRPHYPDQPEQLRAWLERRQICFTAQSADFPLLFSQGLADKLAEDFRLLAPIYRFLLRAAQVERQHQARTP</sequence>
<dbReference type="Proteomes" id="UP000249377">
    <property type="component" value="Unassembled WGS sequence"/>
</dbReference>
<name>A0A328UAI1_9FIRM</name>
<accession>A0A328UAI1</accession>
<dbReference type="RefSeq" id="WP_112332956.1">
    <property type="nucleotide sequence ID" value="NZ_JADPHD010000008.1"/>
</dbReference>
<dbReference type="Pfam" id="PF09365">
    <property type="entry name" value="DUF2461"/>
    <property type="match status" value="1"/>
</dbReference>
<evidence type="ECO:0000313" key="1">
    <source>
        <dbReference type="EMBL" id="RAQ28244.1"/>
    </source>
</evidence>
<dbReference type="PANTHER" id="PTHR36452">
    <property type="entry name" value="CHROMOSOME 12, WHOLE GENOME SHOTGUN SEQUENCE"/>
    <property type="match status" value="1"/>
</dbReference>